<evidence type="ECO:0000256" key="1">
    <source>
        <dbReference type="SAM" id="MobiDB-lite"/>
    </source>
</evidence>
<protein>
    <submittedName>
        <fullName evidence="2">Uncharacterized protein</fullName>
    </submittedName>
</protein>
<evidence type="ECO:0000313" key="2">
    <source>
        <dbReference type="EMBL" id="KAA8565370.1"/>
    </source>
</evidence>
<comment type="caution">
    <text evidence="2">The sequence shown here is derived from an EMBL/GenBank/DDBJ whole genome shotgun (WGS) entry which is preliminary data.</text>
</comment>
<reference evidence="2 3" key="1">
    <citation type="submission" date="2019-06" db="EMBL/GenBank/DDBJ databases">
        <title>Genome Sequence of the Brown Rot Fungal Pathogen Monilinia fructicola.</title>
        <authorList>
            <person name="De Miccolis Angelini R.M."/>
            <person name="Landi L."/>
            <person name="Abate D."/>
            <person name="Pollastro S."/>
            <person name="Romanazzi G."/>
            <person name="Faretra F."/>
        </authorList>
    </citation>
    <scope>NUCLEOTIDE SEQUENCE [LARGE SCALE GENOMIC DNA]</scope>
    <source>
        <strain evidence="2 3">Mfrc123</strain>
    </source>
</reference>
<feature type="compositionally biased region" description="Pro residues" evidence="1">
    <location>
        <begin position="233"/>
        <end position="242"/>
    </location>
</feature>
<feature type="compositionally biased region" description="Polar residues" evidence="1">
    <location>
        <begin position="73"/>
        <end position="82"/>
    </location>
</feature>
<gene>
    <name evidence="2" type="ORF">EYC84_011078</name>
</gene>
<accession>A0A5M9J9X6</accession>
<sequence>MTSGGIARFKPAGFAAQNKSLSGKLTVKRNSQPTTPSHPTSPTTRQPTMSSTAAPLTRTLLSSSKPLPTTLRQIQKTAPKSVSKTAPDTSSATPPSTPRPKPWQATAPPQPTSYFRITLTRSAIGLPKKILTRAEVPRLAQTNRQRLPPRNIRYRRTDHESEGTSRGRGDKGDEEQEGTEREQAAGTREKAKQGREIEARENTAYNEKHRREDGPHKWEIQTIPQNQSTIPSPYTPATPLPR</sequence>
<feature type="compositionally biased region" description="Basic and acidic residues" evidence="1">
    <location>
        <begin position="155"/>
        <end position="171"/>
    </location>
</feature>
<feature type="compositionally biased region" description="Polar residues" evidence="1">
    <location>
        <begin position="222"/>
        <end position="232"/>
    </location>
</feature>
<feature type="region of interest" description="Disordered" evidence="1">
    <location>
        <begin position="137"/>
        <end position="242"/>
    </location>
</feature>
<feature type="compositionally biased region" description="Low complexity" evidence="1">
    <location>
        <begin position="83"/>
        <end position="94"/>
    </location>
</feature>
<feature type="compositionally biased region" description="Basic and acidic residues" evidence="1">
    <location>
        <begin position="178"/>
        <end position="219"/>
    </location>
</feature>
<keyword evidence="3" id="KW-1185">Reference proteome</keyword>
<dbReference type="EMBL" id="VICG01000014">
    <property type="protein sequence ID" value="KAA8565370.1"/>
    <property type="molecule type" value="Genomic_DNA"/>
</dbReference>
<feature type="region of interest" description="Disordered" evidence="1">
    <location>
        <begin position="1"/>
        <end position="112"/>
    </location>
</feature>
<proteinExistence type="predicted"/>
<feature type="compositionally biased region" description="Low complexity" evidence="1">
    <location>
        <begin position="31"/>
        <end position="48"/>
    </location>
</feature>
<feature type="compositionally biased region" description="Low complexity" evidence="1">
    <location>
        <begin position="55"/>
        <end position="72"/>
    </location>
</feature>
<organism evidence="2 3">
    <name type="scientific">Monilinia fructicola</name>
    <name type="common">Brown rot fungus</name>
    <name type="synonym">Ciboria fructicola</name>
    <dbReference type="NCBI Taxonomy" id="38448"/>
    <lineage>
        <taxon>Eukaryota</taxon>
        <taxon>Fungi</taxon>
        <taxon>Dikarya</taxon>
        <taxon>Ascomycota</taxon>
        <taxon>Pezizomycotina</taxon>
        <taxon>Leotiomycetes</taxon>
        <taxon>Helotiales</taxon>
        <taxon>Sclerotiniaceae</taxon>
        <taxon>Monilinia</taxon>
    </lineage>
</organism>
<name>A0A5M9J9X6_MONFR</name>
<dbReference type="AlphaFoldDB" id="A0A5M9J9X6"/>
<dbReference type="Proteomes" id="UP000322873">
    <property type="component" value="Unassembled WGS sequence"/>
</dbReference>
<evidence type="ECO:0000313" key="3">
    <source>
        <dbReference type="Proteomes" id="UP000322873"/>
    </source>
</evidence>